<dbReference type="Gene3D" id="3.40.50.1000">
    <property type="entry name" value="HAD superfamily/HAD-like"/>
    <property type="match status" value="1"/>
</dbReference>
<dbReference type="InterPro" id="IPR023214">
    <property type="entry name" value="HAD_sf"/>
</dbReference>
<organism evidence="5 6">
    <name type="scientific">Bacillus bruguierae</name>
    <dbReference type="NCBI Taxonomy" id="3127667"/>
    <lineage>
        <taxon>Bacteria</taxon>
        <taxon>Bacillati</taxon>
        <taxon>Bacillota</taxon>
        <taxon>Bacilli</taxon>
        <taxon>Bacillales</taxon>
        <taxon>Bacillaceae</taxon>
        <taxon>Bacillus</taxon>
    </lineage>
</organism>
<dbReference type="InterPro" id="IPR036412">
    <property type="entry name" value="HAD-like_sf"/>
</dbReference>
<reference evidence="5 6" key="1">
    <citation type="submission" date="2024-01" db="EMBL/GenBank/DDBJ databases">
        <title>Seven novel Bacillus-like species.</title>
        <authorList>
            <person name="Liu G."/>
        </authorList>
    </citation>
    <scope>NUCLEOTIDE SEQUENCE [LARGE SCALE GENOMIC DNA]</scope>
    <source>
        <strain evidence="5 6">FJAT-51639</strain>
    </source>
</reference>
<dbReference type="PANTHER" id="PTHR46470:SF2">
    <property type="entry name" value="GLYCERALDEHYDE 3-PHOSPHATE PHOSPHATASE"/>
    <property type="match status" value="1"/>
</dbReference>
<dbReference type="GO" id="GO:0016787">
    <property type="term" value="F:hydrolase activity"/>
    <property type="evidence" value="ECO:0007669"/>
    <property type="project" value="UniProtKB-KW"/>
</dbReference>
<dbReference type="InterPro" id="IPR006439">
    <property type="entry name" value="HAD-SF_hydro_IA"/>
</dbReference>
<gene>
    <name evidence="5" type="ORF">WAZ07_15095</name>
</gene>
<proteinExistence type="predicted"/>
<accession>A0ABU8FIU4</accession>
<dbReference type="NCBIfam" id="TIGR01549">
    <property type="entry name" value="HAD-SF-IA-v1"/>
    <property type="match status" value="1"/>
</dbReference>
<evidence type="ECO:0000256" key="2">
    <source>
        <dbReference type="ARBA" id="ARBA00022723"/>
    </source>
</evidence>
<comment type="caution">
    <text evidence="5">The sequence shown here is derived from an EMBL/GenBank/DDBJ whole genome shotgun (WGS) entry which is preliminary data.</text>
</comment>
<protein>
    <submittedName>
        <fullName evidence="5">HAD family hydrolase</fullName>
        <ecNumber evidence="5">3.1.3.-</ecNumber>
    </submittedName>
</protein>
<comment type="cofactor">
    <cofactor evidence="1">
        <name>Mg(2+)</name>
        <dbReference type="ChEBI" id="CHEBI:18420"/>
    </cofactor>
</comment>
<dbReference type="Pfam" id="PF00702">
    <property type="entry name" value="Hydrolase"/>
    <property type="match status" value="1"/>
</dbReference>
<evidence type="ECO:0000256" key="4">
    <source>
        <dbReference type="ARBA" id="ARBA00022842"/>
    </source>
</evidence>
<evidence type="ECO:0000313" key="6">
    <source>
        <dbReference type="Proteomes" id="UP001372526"/>
    </source>
</evidence>
<keyword evidence="4" id="KW-0460">Magnesium</keyword>
<keyword evidence="3 5" id="KW-0378">Hydrolase</keyword>
<dbReference type="EC" id="3.1.3.-" evidence="5"/>
<evidence type="ECO:0000256" key="1">
    <source>
        <dbReference type="ARBA" id="ARBA00001946"/>
    </source>
</evidence>
<evidence type="ECO:0000256" key="3">
    <source>
        <dbReference type="ARBA" id="ARBA00022801"/>
    </source>
</evidence>
<name>A0ABU8FIU4_9BACI</name>
<dbReference type="PRINTS" id="PR00413">
    <property type="entry name" value="HADHALOGNASE"/>
</dbReference>
<keyword evidence="6" id="KW-1185">Reference proteome</keyword>
<dbReference type="EMBL" id="JBAWSX010000008">
    <property type="protein sequence ID" value="MEI4802620.1"/>
    <property type="molecule type" value="Genomic_DNA"/>
</dbReference>
<dbReference type="InterPro" id="IPR051400">
    <property type="entry name" value="HAD-like_hydrolase"/>
</dbReference>
<dbReference type="PANTHER" id="PTHR46470">
    <property type="entry name" value="N-ACYLNEURAMINATE-9-PHOSPHATASE"/>
    <property type="match status" value="1"/>
</dbReference>
<dbReference type="SUPFAM" id="SSF56784">
    <property type="entry name" value="HAD-like"/>
    <property type="match status" value="1"/>
</dbReference>
<keyword evidence="2" id="KW-0479">Metal-binding</keyword>
<evidence type="ECO:0000313" key="5">
    <source>
        <dbReference type="EMBL" id="MEI4802620.1"/>
    </source>
</evidence>
<dbReference type="RefSeq" id="WP_336473131.1">
    <property type="nucleotide sequence ID" value="NZ_JBAWSX010000008.1"/>
</dbReference>
<dbReference type="Gene3D" id="1.20.120.710">
    <property type="entry name" value="Haloacid dehalogenase hydrolase-like domain"/>
    <property type="match status" value="1"/>
</dbReference>
<dbReference type="Proteomes" id="UP001372526">
    <property type="component" value="Unassembled WGS sequence"/>
</dbReference>
<dbReference type="SFLD" id="SFLDS00003">
    <property type="entry name" value="Haloacid_Dehalogenase"/>
    <property type="match status" value="1"/>
</dbReference>
<sequence length="236" mass="26840">MNKYSLLLFDLDDTLLDSTWFHAGLIKTLEMHPITKNLDASIFLEKKLHIPTSLLERFKNRELTPVEFRRARWQHAFAHFHVLPDVEVIDEIDELFLKTSMSCIGINNSITSLLNELKKHYNLGIVSNGLYDPRLKIFQMGLSEVFGNDTILHAEQLGYRKPDPEIYLMALERFGKKPGETLFIGDSWTHDVVGPIEVGMDAIWVNTKGLSKATAHIPSAIVSDVIEIQDILLGNN</sequence>
<dbReference type="SFLD" id="SFLDG01129">
    <property type="entry name" value="C1.5:_HAD__Beta-PGM__Phosphata"/>
    <property type="match status" value="1"/>
</dbReference>